<name>A0A4C1VMH0_EUMVA</name>
<accession>A0A4C1VMH0</accession>
<organism evidence="2 3">
    <name type="scientific">Eumeta variegata</name>
    <name type="common">Bagworm moth</name>
    <name type="synonym">Eumeta japonica</name>
    <dbReference type="NCBI Taxonomy" id="151549"/>
    <lineage>
        <taxon>Eukaryota</taxon>
        <taxon>Metazoa</taxon>
        <taxon>Ecdysozoa</taxon>
        <taxon>Arthropoda</taxon>
        <taxon>Hexapoda</taxon>
        <taxon>Insecta</taxon>
        <taxon>Pterygota</taxon>
        <taxon>Neoptera</taxon>
        <taxon>Endopterygota</taxon>
        <taxon>Lepidoptera</taxon>
        <taxon>Glossata</taxon>
        <taxon>Ditrysia</taxon>
        <taxon>Tineoidea</taxon>
        <taxon>Psychidae</taxon>
        <taxon>Oiketicinae</taxon>
        <taxon>Eumeta</taxon>
    </lineage>
</organism>
<dbReference type="AlphaFoldDB" id="A0A4C1VMH0"/>
<gene>
    <name evidence="2" type="ORF">EVAR_86464_1</name>
</gene>
<comment type="caution">
    <text evidence="2">The sequence shown here is derived from an EMBL/GenBank/DDBJ whole genome shotgun (WGS) entry which is preliminary data.</text>
</comment>
<protein>
    <submittedName>
        <fullName evidence="2">Uncharacterized protein</fullName>
    </submittedName>
</protein>
<evidence type="ECO:0000313" key="2">
    <source>
        <dbReference type="EMBL" id="GBP40318.1"/>
    </source>
</evidence>
<sequence length="81" mass="9007">MTSESVKKGPSKGLIAANLGSSSSVHKSYVEWRAYPCAASIVNRAIPEFEQKLLFTKESSPPRQQKNAKEKHTRSPNKHIL</sequence>
<feature type="region of interest" description="Disordered" evidence="1">
    <location>
        <begin position="56"/>
        <end position="81"/>
    </location>
</feature>
<dbReference type="Proteomes" id="UP000299102">
    <property type="component" value="Unassembled WGS sequence"/>
</dbReference>
<feature type="compositionally biased region" description="Basic residues" evidence="1">
    <location>
        <begin position="69"/>
        <end position="81"/>
    </location>
</feature>
<keyword evidence="3" id="KW-1185">Reference proteome</keyword>
<reference evidence="2 3" key="1">
    <citation type="journal article" date="2019" name="Commun. Biol.">
        <title>The bagworm genome reveals a unique fibroin gene that provides high tensile strength.</title>
        <authorList>
            <person name="Kono N."/>
            <person name="Nakamura H."/>
            <person name="Ohtoshi R."/>
            <person name="Tomita M."/>
            <person name="Numata K."/>
            <person name="Arakawa K."/>
        </authorList>
    </citation>
    <scope>NUCLEOTIDE SEQUENCE [LARGE SCALE GENOMIC DNA]</scope>
</reference>
<proteinExistence type="predicted"/>
<dbReference type="EMBL" id="BGZK01000380">
    <property type="protein sequence ID" value="GBP40318.1"/>
    <property type="molecule type" value="Genomic_DNA"/>
</dbReference>
<evidence type="ECO:0000313" key="3">
    <source>
        <dbReference type="Proteomes" id="UP000299102"/>
    </source>
</evidence>
<evidence type="ECO:0000256" key="1">
    <source>
        <dbReference type="SAM" id="MobiDB-lite"/>
    </source>
</evidence>